<dbReference type="SUPFAM" id="SSF48498">
    <property type="entry name" value="Tetracyclin repressor-like, C-terminal domain"/>
    <property type="match status" value="1"/>
</dbReference>
<sequence>MPSHRPISIRPTMNFPSAEAGDRMTGRYKQKREAILNAAARLFDENGIKGTMLSEVAQQVGLNTNSITYYFKKKEDLVFECLMHTTNTISALAADSDTAATPEERVTRFVTGRWKKLAEAAQGQYPATMSFRDVGELDASYTKIIFSAYGDMFRRVRGLLATGPVTSDNRMSLTIRTHLLLTSTQWARTWLSNFSVADYERLAAYMCDVLINGLAAPGKPWGPTALDRKVASIKLPEPSNHGFLAAAISLLNEVGYNGASIDRISARLSVTKGSFYHHIPSKDDLFAECVSRTLAVVEGMQAAAIAGEGSGGDKLAALARSLVGYHFSPRGPLLRMTAWTELSNLEQFSGQVQPIRQLTQTVVDFLATGMMDGSVRPTHQAIAAWMVVGAINGSTTLDKWVPGSEKTDAVALYLKPFFHGICSD</sequence>
<evidence type="ECO:0000313" key="6">
    <source>
        <dbReference type="Proteomes" id="UP000000374"/>
    </source>
</evidence>
<dbReference type="EMBL" id="CP000542">
    <property type="protein sequence ID" value="ABM60642.1"/>
    <property type="molecule type" value="Genomic_DNA"/>
</dbReference>
<evidence type="ECO:0000256" key="2">
    <source>
        <dbReference type="PROSITE-ProRule" id="PRU00335"/>
    </source>
</evidence>
<dbReference type="HOGENOM" id="CLU_053314_0_0_4"/>
<feature type="DNA-binding region" description="H-T-H motif" evidence="2">
    <location>
        <begin position="260"/>
        <end position="279"/>
    </location>
</feature>
<dbReference type="PANTHER" id="PTHR30055:SF226">
    <property type="entry name" value="HTH-TYPE TRANSCRIPTIONAL REGULATOR PKSA"/>
    <property type="match status" value="1"/>
</dbReference>
<dbReference type="KEGG" id="vei:Veis_4955"/>
<keyword evidence="1 2" id="KW-0238">DNA-binding</keyword>
<dbReference type="PROSITE" id="PS50977">
    <property type="entry name" value="HTH_TETR_2"/>
    <property type="match status" value="2"/>
</dbReference>
<dbReference type="PANTHER" id="PTHR30055">
    <property type="entry name" value="HTH-TYPE TRANSCRIPTIONAL REGULATOR RUTR"/>
    <property type="match status" value="1"/>
</dbReference>
<feature type="region of interest" description="Disordered" evidence="3">
    <location>
        <begin position="1"/>
        <end position="26"/>
    </location>
</feature>
<gene>
    <name evidence="5" type="ordered locus">Veis_4955</name>
</gene>
<dbReference type="AlphaFoldDB" id="A1WSN5"/>
<reference evidence="6" key="1">
    <citation type="submission" date="2006-12" db="EMBL/GenBank/DDBJ databases">
        <title>Complete sequence of chromosome 1 of Verminephrobacter eiseniae EF01-2.</title>
        <authorList>
            <person name="Copeland A."/>
            <person name="Lucas S."/>
            <person name="Lapidus A."/>
            <person name="Barry K."/>
            <person name="Detter J.C."/>
            <person name="Glavina del Rio T."/>
            <person name="Dalin E."/>
            <person name="Tice H."/>
            <person name="Pitluck S."/>
            <person name="Chertkov O."/>
            <person name="Brettin T."/>
            <person name="Bruce D."/>
            <person name="Han C."/>
            <person name="Tapia R."/>
            <person name="Gilna P."/>
            <person name="Schmutz J."/>
            <person name="Larimer F."/>
            <person name="Land M."/>
            <person name="Hauser L."/>
            <person name="Kyrpides N."/>
            <person name="Kim E."/>
            <person name="Stahl D."/>
            <person name="Richardson P."/>
        </authorList>
    </citation>
    <scope>NUCLEOTIDE SEQUENCE [LARGE SCALE GENOMIC DNA]</scope>
    <source>
        <strain evidence="6">EF01-2</strain>
    </source>
</reference>
<keyword evidence="6" id="KW-1185">Reference proteome</keyword>
<dbReference type="Proteomes" id="UP000000374">
    <property type="component" value="Chromosome"/>
</dbReference>
<name>A1WSN5_VEREI</name>
<dbReference type="Pfam" id="PF00440">
    <property type="entry name" value="TetR_N"/>
    <property type="match status" value="2"/>
</dbReference>
<dbReference type="Gene3D" id="1.10.10.60">
    <property type="entry name" value="Homeodomain-like"/>
    <property type="match status" value="2"/>
</dbReference>
<dbReference type="eggNOG" id="COG1309">
    <property type="taxonomic scope" value="Bacteria"/>
</dbReference>
<dbReference type="InterPro" id="IPR050109">
    <property type="entry name" value="HTH-type_TetR-like_transc_reg"/>
</dbReference>
<dbReference type="Gene3D" id="1.10.357.10">
    <property type="entry name" value="Tetracycline Repressor, domain 2"/>
    <property type="match status" value="2"/>
</dbReference>
<dbReference type="GO" id="GO:0003700">
    <property type="term" value="F:DNA-binding transcription factor activity"/>
    <property type="evidence" value="ECO:0007669"/>
    <property type="project" value="TreeGrafter"/>
</dbReference>
<evidence type="ECO:0000256" key="3">
    <source>
        <dbReference type="SAM" id="MobiDB-lite"/>
    </source>
</evidence>
<dbReference type="GO" id="GO:0000976">
    <property type="term" value="F:transcription cis-regulatory region binding"/>
    <property type="evidence" value="ECO:0007669"/>
    <property type="project" value="TreeGrafter"/>
</dbReference>
<organism evidence="5 6">
    <name type="scientific">Verminephrobacter eiseniae (strain EF01-2)</name>
    <dbReference type="NCBI Taxonomy" id="391735"/>
    <lineage>
        <taxon>Bacteria</taxon>
        <taxon>Pseudomonadati</taxon>
        <taxon>Pseudomonadota</taxon>
        <taxon>Betaproteobacteria</taxon>
        <taxon>Burkholderiales</taxon>
        <taxon>Comamonadaceae</taxon>
        <taxon>Verminephrobacter</taxon>
    </lineage>
</organism>
<accession>A1WSN5</accession>
<feature type="domain" description="HTH tetR-type" evidence="4">
    <location>
        <begin position="29"/>
        <end position="89"/>
    </location>
</feature>
<evidence type="ECO:0000313" key="5">
    <source>
        <dbReference type="EMBL" id="ABM60642.1"/>
    </source>
</evidence>
<evidence type="ECO:0000259" key="4">
    <source>
        <dbReference type="PROSITE" id="PS50977"/>
    </source>
</evidence>
<dbReference type="PRINTS" id="PR00455">
    <property type="entry name" value="HTHTETR"/>
</dbReference>
<protein>
    <submittedName>
        <fullName evidence="5">Transcriptional regulator, TetR family</fullName>
    </submittedName>
</protein>
<dbReference type="SUPFAM" id="SSF46689">
    <property type="entry name" value="Homeodomain-like"/>
    <property type="match status" value="2"/>
</dbReference>
<feature type="DNA-binding region" description="H-T-H motif" evidence="2">
    <location>
        <begin position="52"/>
        <end position="71"/>
    </location>
</feature>
<feature type="domain" description="HTH tetR-type" evidence="4">
    <location>
        <begin position="237"/>
        <end position="297"/>
    </location>
</feature>
<proteinExistence type="predicted"/>
<dbReference type="InterPro" id="IPR036271">
    <property type="entry name" value="Tet_transcr_reg_TetR-rel_C_sf"/>
</dbReference>
<dbReference type="STRING" id="391735.Veis_4955"/>
<dbReference type="InterPro" id="IPR001647">
    <property type="entry name" value="HTH_TetR"/>
</dbReference>
<evidence type="ECO:0000256" key="1">
    <source>
        <dbReference type="ARBA" id="ARBA00023125"/>
    </source>
</evidence>
<dbReference type="InterPro" id="IPR009057">
    <property type="entry name" value="Homeodomain-like_sf"/>
</dbReference>
<dbReference type="OrthoDB" id="9798857at2"/>